<reference evidence="2" key="1">
    <citation type="journal article" date="2021" name="Front. Microbiol.">
        <title>Comprehensive Comparative Genomics and Phenotyping of Methylobacterium Species.</title>
        <authorList>
            <person name="Alessa O."/>
            <person name="Ogura Y."/>
            <person name="Fujitani Y."/>
            <person name="Takami H."/>
            <person name="Hayashi T."/>
            <person name="Sahin N."/>
            <person name="Tani A."/>
        </authorList>
    </citation>
    <scope>NUCLEOTIDE SEQUENCE</scope>
    <source>
        <strain evidence="2">DSM 17168</strain>
    </source>
</reference>
<proteinExistence type="predicted"/>
<protein>
    <submittedName>
        <fullName evidence="2">Uncharacterized protein</fullName>
    </submittedName>
</protein>
<reference evidence="2" key="2">
    <citation type="submission" date="2021-08" db="EMBL/GenBank/DDBJ databases">
        <authorList>
            <person name="Tani A."/>
            <person name="Ola A."/>
            <person name="Ogura Y."/>
            <person name="Katsura K."/>
            <person name="Hayashi T."/>
        </authorList>
    </citation>
    <scope>NUCLEOTIDE SEQUENCE</scope>
    <source>
        <strain evidence="2">DSM 17168</strain>
    </source>
</reference>
<organism evidence="2 3">
    <name type="scientific">Methylobacterium isbiliense</name>
    <dbReference type="NCBI Taxonomy" id="315478"/>
    <lineage>
        <taxon>Bacteria</taxon>
        <taxon>Pseudomonadati</taxon>
        <taxon>Pseudomonadota</taxon>
        <taxon>Alphaproteobacteria</taxon>
        <taxon>Hyphomicrobiales</taxon>
        <taxon>Methylobacteriaceae</taxon>
        <taxon>Methylobacterium</taxon>
    </lineage>
</organism>
<dbReference type="Proteomes" id="UP001055153">
    <property type="component" value="Unassembled WGS sequence"/>
</dbReference>
<feature type="region of interest" description="Disordered" evidence="1">
    <location>
        <begin position="88"/>
        <end position="110"/>
    </location>
</feature>
<dbReference type="RefSeq" id="WP_238237327.1">
    <property type="nucleotide sequence ID" value="NZ_BPQQ01000045.1"/>
</dbReference>
<evidence type="ECO:0000313" key="3">
    <source>
        <dbReference type="Proteomes" id="UP001055153"/>
    </source>
</evidence>
<feature type="compositionally biased region" description="Pro residues" evidence="1">
    <location>
        <begin position="92"/>
        <end position="102"/>
    </location>
</feature>
<evidence type="ECO:0000256" key="1">
    <source>
        <dbReference type="SAM" id="MobiDB-lite"/>
    </source>
</evidence>
<evidence type="ECO:0000313" key="2">
    <source>
        <dbReference type="EMBL" id="GJE02019.1"/>
    </source>
</evidence>
<sequence>MILTFHATQPHPVTVGGETWITVDLDGALSPLRGPLPGRLAAFGAPAPAGRQRVPQSAFVAIVRRAAVRPANRATPRVRRERVPAGAFVPVTPAPSPPGPRPHPIRAGRAPIVLSPPTRRRMPRRHKLMLALAVEVLFVGAARARQQYRPPAVLIEEPVDPDNAIALNGGAQTIALARNGRRT</sequence>
<dbReference type="EMBL" id="BPQQ01000045">
    <property type="protein sequence ID" value="GJE02019.1"/>
    <property type="molecule type" value="Genomic_DNA"/>
</dbReference>
<accession>A0ABQ4SJR8</accession>
<keyword evidence="3" id="KW-1185">Reference proteome</keyword>
<gene>
    <name evidence="2" type="ORF">GMJLKIPL_3963</name>
</gene>
<name>A0ABQ4SJR8_9HYPH</name>
<comment type="caution">
    <text evidence="2">The sequence shown here is derived from an EMBL/GenBank/DDBJ whole genome shotgun (WGS) entry which is preliminary data.</text>
</comment>